<name>A0A0R3T1R6_RODNA</name>
<reference evidence="1" key="1">
    <citation type="submission" date="2017-02" db="UniProtKB">
        <authorList>
            <consortium name="WormBaseParasite"/>
        </authorList>
    </citation>
    <scope>IDENTIFICATION</scope>
</reference>
<evidence type="ECO:0000313" key="1">
    <source>
        <dbReference type="WBParaSite" id="HNAJ_0000083101-mRNA-1"/>
    </source>
</evidence>
<organism evidence="1">
    <name type="scientific">Rodentolepis nana</name>
    <name type="common">Dwarf tapeworm</name>
    <name type="synonym">Hymenolepis nana</name>
    <dbReference type="NCBI Taxonomy" id="102285"/>
    <lineage>
        <taxon>Eukaryota</taxon>
        <taxon>Metazoa</taxon>
        <taxon>Spiralia</taxon>
        <taxon>Lophotrochozoa</taxon>
        <taxon>Platyhelminthes</taxon>
        <taxon>Cestoda</taxon>
        <taxon>Eucestoda</taxon>
        <taxon>Cyclophyllidea</taxon>
        <taxon>Hymenolepididae</taxon>
        <taxon>Rodentolepis</taxon>
    </lineage>
</organism>
<accession>A0A0R3T1R6</accession>
<protein>
    <submittedName>
        <fullName evidence="1">ShKT domain-containing protein</fullName>
    </submittedName>
</protein>
<dbReference type="WBParaSite" id="HNAJ_0000083101-mRNA-1">
    <property type="protein sequence ID" value="HNAJ_0000083101-mRNA-1"/>
    <property type="gene ID" value="HNAJ_0000083101"/>
</dbReference>
<proteinExistence type="predicted"/>
<sequence length="123" mass="14086">MRWCWEMMMRCGERELGWHLCVGDRLVEESATSCPHCLHPARRKWNRNADRVVNSDEGTDDVNFVAATTREDGIDPLLMQHASSSTCFEIKVVMQTAEYLEAVVVEYLLLIVLEGSHFSILVE</sequence>
<dbReference type="AlphaFoldDB" id="A0A0R3T1R6"/>